<comment type="caution">
    <text evidence="2">The sequence shown here is derived from an EMBL/GenBank/DDBJ whole genome shotgun (WGS) entry which is preliminary data.</text>
</comment>
<dbReference type="EMBL" id="BAABQU010000007">
    <property type="protein sequence ID" value="GAA5439240.1"/>
    <property type="molecule type" value="Genomic_DNA"/>
</dbReference>
<reference evidence="2 3" key="1">
    <citation type="submission" date="2024-02" db="EMBL/GenBank/DDBJ databases">
        <title>Deinococcus caeni NBRC 101312.</title>
        <authorList>
            <person name="Ichikawa N."/>
            <person name="Katano-Makiyama Y."/>
            <person name="Hidaka K."/>
        </authorList>
    </citation>
    <scope>NUCLEOTIDE SEQUENCE [LARGE SCALE GENOMIC DNA]</scope>
    <source>
        <strain evidence="2 3">NBRC 101312</strain>
    </source>
</reference>
<organism evidence="2 3">
    <name type="scientific">Deinococcus caeni</name>
    <dbReference type="NCBI Taxonomy" id="569127"/>
    <lineage>
        <taxon>Bacteria</taxon>
        <taxon>Thermotogati</taxon>
        <taxon>Deinococcota</taxon>
        <taxon>Deinococci</taxon>
        <taxon>Deinococcales</taxon>
        <taxon>Deinococcaceae</taxon>
        <taxon>Deinococcus</taxon>
    </lineage>
</organism>
<dbReference type="Proteomes" id="UP001423409">
    <property type="component" value="Unassembled WGS sequence"/>
</dbReference>
<sequence length="86" mass="9429">MKTLKTITDLSQVPTFRTLAQEAAFWDGHQLAPALWAESQRGDAELDQALNGLVSVKVISSRPADLKGKGQPSRRMPPAAARRRMS</sequence>
<gene>
    <name evidence="2" type="ORF">Dcae01_00739</name>
</gene>
<accession>A0ABP9U9V9</accession>
<dbReference type="RefSeq" id="WP_345442230.1">
    <property type="nucleotide sequence ID" value="NZ_BAABQU010000007.1"/>
</dbReference>
<proteinExistence type="predicted"/>
<evidence type="ECO:0000313" key="3">
    <source>
        <dbReference type="Proteomes" id="UP001423409"/>
    </source>
</evidence>
<protein>
    <submittedName>
        <fullName evidence="2">Uncharacterized protein</fullName>
    </submittedName>
</protein>
<evidence type="ECO:0000256" key="1">
    <source>
        <dbReference type="SAM" id="MobiDB-lite"/>
    </source>
</evidence>
<feature type="region of interest" description="Disordered" evidence="1">
    <location>
        <begin position="62"/>
        <end position="86"/>
    </location>
</feature>
<name>A0ABP9U9V9_9DEIO</name>
<evidence type="ECO:0000313" key="2">
    <source>
        <dbReference type="EMBL" id="GAA5439240.1"/>
    </source>
</evidence>
<keyword evidence="3" id="KW-1185">Reference proteome</keyword>